<dbReference type="PANTHER" id="PTHR38659:SF1">
    <property type="entry name" value="METAL DEPENDENT PHOSPHOHYDROLASE"/>
    <property type="match status" value="1"/>
</dbReference>
<protein>
    <submittedName>
        <fullName evidence="2">HDIG domain-containing protein</fullName>
    </submittedName>
</protein>
<dbReference type="PANTHER" id="PTHR38659">
    <property type="entry name" value="METAL-DEPENDENT PHOSPHOHYDROLASE"/>
    <property type="match status" value="1"/>
</dbReference>
<dbReference type="EMBL" id="JAGQLK010000046">
    <property type="protein sequence ID" value="MCA9383262.1"/>
    <property type="molecule type" value="Genomic_DNA"/>
</dbReference>
<dbReference type="NCBIfam" id="TIGR00277">
    <property type="entry name" value="HDIG"/>
    <property type="match status" value="1"/>
</dbReference>
<dbReference type="SUPFAM" id="SSF109604">
    <property type="entry name" value="HD-domain/PDEase-like"/>
    <property type="match status" value="1"/>
</dbReference>
<dbReference type="InterPro" id="IPR006675">
    <property type="entry name" value="HDIG_dom"/>
</dbReference>
<reference evidence="2" key="2">
    <citation type="journal article" date="2021" name="Microbiome">
        <title>Successional dynamics and alternative stable states in a saline activated sludge microbial community over 9 years.</title>
        <authorList>
            <person name="Wang Y."/>
            <person name="Ye J."/>
            <person name="Ju F."/>
            <person name="Liu L."/>
            <person name="Boyd J.A."/>
            <person name="Deng Y."/>
            <person name="Parks D.H."/>
            <person name="Jiang X."/>
            <person name="Yin X."/>
            <person name="Woodcroft B.J."/>
            <person name="Tyson G.W."/>
            <person name="Hugenholtz P."/>
            <person name="Polz M.F."/>
            <person name="Zhang T."/>
        </authorList>
    </citation>
    <scope>NUCLEOTIDE SEQUENCE</scope>
    <source>
        <strain evidence="2">HKST-UBA14</strain>
    </source>
</reference>
<dbReference type="Proteomes" id="UP000783287">
    <property type="component" value="Unassembled WGS sequence"/>
</dbReference>
<feature type="domain" description="HD" evidence="1">
    <location>
        <begin position="25"/>
        <end position="104"/>
    </location>
</feature>
<sequence>MSLPTQDEALAILQEHVKDDYQILHSKMVAAAMQKYAEKFGEDTHLWYITGLLHDLDYYEHPEEHPGVSLNWFEEWGYPDTLIHAVEAHAFKHNGFEKEPETKMASALIACDEMSGLLYAYSLMRPTGFEDMQVKSVKKKFKDKAFAAKISRDDINYGMEKLGVEFADHTALLVEVFQSMPEFNS</sequence>
<organism evidence="2 3">
    <name type="scientific">Candidatus Dojkabacteria bacterium</name>
    <dbReference type="NCBI Taxonomy" id="2099670"/>
    <lineage>
        <taxon>Bacteria</taxon>
        <taxon>Candidatus Dojkabacteria</taxon>
    </lineage>
</organism>
<gene>
    <name evidence="2" type="ORF">KC909_02750</name>
</gene>
<proteinExistence type="predicted"/>
<comment type="caution">
    <text evidence="2">The sequence shown here is derived from an EMBL/GenBank/DDBJ whole genome shotgun (WGS) entry which is preliminary data.</text>
</comment>
<dbReference type="Pfam" id="PF01966">
    <property type="entry name" value="HD"/>
    <property type="match status" value="1"/>
</dbReference>
<dbReference type="Gene3D" id="1.10.3210.10">
    <property type="entry name" value="Hypothetical protein af1432"/>
    <property type="match status" value="1"/>
</dbReference>
<evidence type="ECO:0000259" key="1">
    <source>
        <dbReference type="Pfam" id="PF01966"/>
    </source>
</evidence>
<accession>A0A955RIZ0</accession>
<evidence type="ECO:0000313" key="3">
    <source>
        <dbReference type="Proteomes" id="UP000783287"/>
    </source>
</evidence>
<dbReference type="InterPro" id="IPR006674">
    <property type="entry name" value="HD_domain"/>
</dbReference>
<reference evidence="2" key="1">
    <citation type="submission" date="2020-04" db="EMBL/GenBank/DDBJ databases">
        <authorList>
            <person name="Zhang T."/>
        </authorList>
    </citation>
    <scope>NUCLEOTIDE SEQUENCE</scope>
    <source>
        <strain evidence="2">HKST-UBA14</strain>
    </source>
</reference>
<evidence type="ECO:0000313" key="2">
    <source>
        <dbReference type="EMBL" id="MCA9383262.1"/>
    </source>
</evidence>
<name>A0A955RIZ0_9BACT</name>
<dbReference type="AlphaFoldDB" id="A0A955RIZ0"/>